<evidence type="ECO:0008006" key="3">
    <source>
        <dbReference type="Google" id="ProtNLM"/>
    </source>
</evidence>
<dbReference type="PANTHER" id="PTHR23274">
    <property type="entry name" value="DNA HELICASE-RELATED"/>
    <property type="match status" value="1"/>
</dbReference>
<reference evidence="1" key="1">
    <citation type="submission" date="2022-07" db="EMBL/GenBank/DDBJ databases">
        <authorList>
            <person name="Macas J."/>
            <person name="Novak P."/>
            <person name="Neumann P."/>
        </authorList>
    </citation>
    <scope>NUCLEOTIDE SEQUENCE</scope>
</reference>
<dbReference type="EMBL" id="CAMAPE010000060">
    <property type="protein sequence ID" value="CAH9113322.1"/>
    <property type="molecule type" value="Genomic_DNA"/>
</dbReference>
<protein>
    <recommendedName>
        <fullName evidence="3">ATP-dependent DNA helicase</fullName>
    </recommendedName>
</protein>
<evidence type="ECO:0000313" key="1">
    <source>
        <dbReference type="EMBL" id="CAH9113322.1"/>
    </source>
</evidence>
<evidence type="ECO:0000313" key="2">
    <source>
        <dbReference type="Proteomes" id="UP001152484"/>
    </source>
</evidence>
<comment type="caution">
    <text evidence="1">The sequence shown here is derived from an EMBL/GenBank/DDBJ whole genome shotgun (WGS) entry which is preliminary data.</text>
</comment>
<dbReference type="GO" id="GO:0006260">
    <property type="term" value="P:DNA replication"/>
    <property type="evidence" value="ECO:0007669"/>
    <property type="project" value="TreeGrafter"/>
</dbReference>
<dbReference type="AlphaFoldDB" id="A0A9P0ZUX4"/>
<proteinExistence type="predicted"/>
<dbReference type="Proteomes" id="UP001152484">
    <property type="component" value="Unassembled WGS sequence"/>
</dbReference>
<organism evidence="1 2">
    <name type="scientific">Cuscuta europaea</name>
    <name type="common">European dodder</name>
    <dbReference type="NCBI Taxonomy" id="41803"/>
    <lineage>
        <taxon>Eukaryota</taxon>
        <taxon>Viridiplantae</taxon>
        <taxon>Streptophyta</taxon>
        <taxon>Embryophyta</taxon>
        <taxon>Tracheophyta</taxon>
        <taxon>Spermatophyta</taxon>
        <taxon>Magnoliopsida</taxon>
        <taxon>eudicotyledons</taxon>
        <taxon>Gunneridae</taxon>
        <taxon>Pentapetalae</taxon>
        <taxon>asterids</taxon>
        <taxon>lamiids</taxon>
        <taxon>Solanales</taxon>
        <taxon>Convolvulaceae</taxon>
        <taxon>Cuscuteae</taxon>
        <taxon>Cuscuta</taxon>
        <taxon>Cuscuta subgen. Cuscuta</taxon>
    </lineage>
</organism>
<dbReference type="OrthoDB" id="1305607at2759"/>
<accession>A0A9P0ZUX4</accession>
<keyword evidence="2" id="KW-1185">Reference proteome</keyword>
<name>A0A9P0ZUX4_CUSEU</name>
<gene>
    <name evidence="1" type="ORF">CEURO_LOCUS19983</name>
</gene>
<sequence>MCLQSSKDTTNIKEIQDFSKWMLEAGDGKISEPNDGYATIQIPNEFLITDYDDPIHGIVESTYPNILQQFKNKEYLKSRAILASTSEIVDDINEYILSLLPGEHLETGVDEEN</sequence>
<dbReference type="PANTHER" id="PTHR23274:SF48">
    <property type="entry name" value="ATP-DEPENDENT DNA HELICASE"/>
    <property type="match status" value="1"/>
</dbReference>
<dbReference type="GO" id="GO:0005657">
    <property type="term" value="C:replication fork"/>
    <property type="evidence" value="ECO:0007669"/>
    <property type="project" value="TreeGrafter"/>
</dbReference>